<dbReference type="PANTHER" id="PTHR12634">
    <property type="entry name" value="SIT4 YEAST -ASSOCIATING PROTEIN-RELATED"/>
    <property type="match status" value="1"/>
</dbReference>
<feature type="region of interest" description="Disordered" evidence="3">
    <location>
        <begin position="290"/>
        <end position="314"/>
    </location>
</feature>
<reference evidence="4" key="1">
    <citation type="submission" date="2019-10" db="EMBL/GenBank/DDBJ databases">
        <authorList>
            <consortium name="DOE Joint Genome Institute"/>
            <person name="Kuo A."/>
            <person name="Miyauchi S."/>
            <person name="Kiss E."/>
            <person name="Drula E."/>
            <person name="Kohler A."/>
            <person name="Sanchez-Garcia M."/>
            <person name="Andreopoulos B."/>
            <person name="Barry K.W."/>
            <person name="Bonito G."/>
            <person name="Buee M."/>
            <person name="Carver A."/>
            <person name="Chen C."/>
            <person name="Cichocki N."/>
            <person name="Clum A."/>
            <person name="Culley D."/>
            <person name="Crous P.W."/>
            <person name="Fauchery L."/>
            <person name="Girlanda M."/>
            <person name="Hayes R."/>
            <person name="Keri Z."/>
            <person name="LaButti K."/>
            <person name="Lipzen A."/>
            <person name="Lombard V."/>
            <person name="Magnuson J."/>
            <person name="Maillard F."/>
            <person name="Morin E."/>
            <person name="Murat C."/>
            <person name="Nolan M."/>
            <person name="Ohm R."/>
            <person name="Pangilinan J."/>
            <person name="Pereira M."/>
            <person name="Perotto S."/>
            <person name="Peter M."/>
            <person name="Riley R."/>
            <person name="Sitrit Y."/>
            <person name="Stielow B."/>
            <person name="Szollosi G."/>
            <person name="Zifcakova L."/>
            <person name="Stursova M."/>
            <person name="Spatafora J.W."/>
            <person name="Tedersoo L."/>
            <person name="Vaario L.-M."/>
            <person name="Yamada A."/>
            <person name="Yan M."/>
            <person name="Wang P."/>
            <person name="Xu J."/>
            <person name="Bruns T."/>
            <person name="Baldrian P."/>
            <person name="Vilgalys R."/>
            <person name="Henrissat B."/>
            <person name="Grigoriev I.V."/>
            <person name="Hibbett D."/>
            <person name="Nagy L.G."/>
            <person name="Martin F.M."/>
        </authorList>
    </citation>
    <scope>NUCLEOTIDE SEQUENCE</scope>
    <source>
        <strain evidence="4">Prilba</strain>
    </source>
</reference>
<dbReference type="GO" id="GO:0005634">
    <property type="term" value="C:nucleus"/>
    <property type="evidence" value="ECO:0007669"/>
    <property type="project" value="TreeGrafter"/>
</dbReference>
<evidence type="ECO:0000313" key="4">
    <source>
        <dbReference type="EMBL" id="KAF8479329.1"/>
    </source>
</evidence>
<feature type="compositionally biased region" description="Polar residues" evidence="3">
    <location>
        <begin position="959"/>
        <end position="974"/>
    </location>
</feature>
<evidence type="ECO:0000256" key="3">
    <source>
        <dbReference type="SAM" id="MobiDB-lite"/>
    </source>
</evidence>
<feature type="compositionally biased region" description="Acidic residues" evidence="3">
    <location>
        <begin position="481"/>
        <end position="498"/>
    </location>
</feature>
<dbReference type="GO" id="GO:0005829">
    <property type="term" value="C:cytosol"/>
    <property type="evidence" value="ECO:0007669"/>
    <property type="project" value="TreeGrafter"/>
</dbReference>
<name>A0A9P5T842_9AGAM</name>
<feature type="region of interest" description="Disordered" evidence="3">
    <location>
        <begin position="872"/>
        <end position="1038"/>
    </location>
</feature>
<keyword evidence="5" id="KW-1185">Reference proteome</keyword>
<dbReference type="OrthoDB" id="10259133at2759"/>
<accession>A0A9P5T842</accession>
<evidence type="ECO:0000256" key="2">
    <source>
        <dbReference type="ARBA" id="ARBA00023306"/>
    </source>
</evidence>
<evidence type="ECO:0000313" key="5">
    <source>
        <dbReference type="Proteomes" id="UP000759537"/>
    </source>
</evidence>
<feature type="compositionally biased region" description="Basic and acidic residues" evidence="3">
    <location>
        <begin position="816"/>
        <end position="826"/>
    </location>
</feature>
<comment type="similarity">
    <text evidence="1">Belongs to the SAPS family.</text>
</comment>
<evidence type="ECO:0000256" key="1">
    <source>
        <dbReference type="ARBA" id="ARBA00006180"/>
    </source>
</evidence>
<feature type="region of interest" description="Disordered" evidence="3">
    <location>
        <begin position="794"/>
        <end position="856"/>
    </location>
</feature>
<organism evidence="4 5">
    <name type="scientific">Russula ochroleuca</name>
    <dbReference type="NCBI Taxonomy" id="152965"/>
    <lineage>
        <taxon>Eukaryota</taxon>
        <taxon>Fungi</taxon>
        <taxon>Dikarya</taxon>
        <taxon>Basidiomycota</taxon>
        <taxon>Agaricomycotina</taxon>
        <taxon>Agaricomycetes</taxon>
        <taxon>Russulales</taxon>
        <taxon>Russulaceae</taxon>
        <taxon>Russula</taxon>
    </lineage>
</organism>
<protein>
    <submittedName>
        <fullName evidence="4">SAPS-domain-containing protein</fullName>
    </submittedName>
</protein>
<gene>
    <name evidence="4" type="ORF">DFH94DRAFT_632751</name>
</gene>
<feature type="compositionally biased region" description="Basic and acidic residues" evidence="3">
    <location>
        <begin position="900"/>
        <end position="920"/>
    </location>
</feature>
<dbReference type="Pfam" id="PF04499">
    <property type="entry name" value="SAPS"/>
    <property type="match status" value="1"/>
</dbReference>
<feature type="compositionally biased region" description="Acidic residues" evidence="3">
    <location>
        <begin position="516"/>
        <end position="536"/>
    </location>
</feature>
<dbReference type="EMBL" id="WHVB01000010">
    <property type="protein sequence ID" value="KAF8479329.1"/>
    <property type="molecule type" value="Genomic_DNA"/>
</dbReference>
<feature type="compositionally biased region" description="Low complexity" evidence="3">
    <location>
        <begin position="1007"/>
        <end position="1023"/>
    </location>
</feature>
<reference evidence="4" key="2">
    <citation type="journal article" date="2020" name="Nat. Commun.">
        <title>Large-scale genome sequencing of mycorrhizal fungi provides insights into the early evolution of symbiotic traits.</title>
        <authorList>
            <person name="Miyauchi S."/>
            <person name="Kiss E."/>
            <person name="Kuo A."/>
            <person name="Drula E."/>
            <person name="Kohler A."/>
            <person name="Sanchez-Garcia M."/>
            <person name="Morin E."/>
            <person name="Andreopoulos B."/>
            <person name="Barry K.W."/>
            <person name="Bonito G."/>
            <person name="Buee M."/>
            <person name="Carver A."/>
            <person name="Chen C."/>
            <person name="Cichocki N."/>
            <person name="Clum A."/>
            <person name="Culley D."/>
            <person name="Crous P.W."/>
            <person name="Fauchery L."/>
            <person name="Girlanda M."/>
            <person name="Hayes R.D."/>
            <person name="Keri Z."/>
            <person name="LaButti K."/>
            <person name="Lipzen A."/>
            <person name="Lombard V."/>
            <person name="Magnuson J."/>
            <person name="Maillard F."/>
            <person name="Murat C."/>
            <person name="Nolan M."/>
            <person name="Ohm R.A."/>
            <person name="Pangilinan J."/>
            <person name="Pereira M.F."/>
            <person name="Perotto S."/>
            <person name="Peter M."/>
            <person name="Pfister S."/>
            <person name="Riley R."/>
            <person name="Sitrit Y."/>
            <person name="Stielow J.B."/>
            <person name="Szollosi G."/>
            <person name="Zifcakova L."/>
            <person name="Stursova M."/>
            <person name="Spatafora J.W."/>
            <person name="Tedersoo L."/>
            <person name="Vaario L.M."/>
            <person name="Yamada A."/>
            <person name="Yan M."/>
            <person name="Wang P."/>
            <person name="Xu J."/>
            <person name="Bruns T."/>
            <person name="Baldrian P."/>
            <person name="Vilgalys R."/>
            <person name="Dunand C."/>
            <person name="Henrissat B."/>
            <person name="Grigoriev I.V."/>
            <person name="Hibbett D."/>
            <person name="Nagy L.G."/>
            <person name="Martin F.M."/>
        </authorList>
    </citation>
    <scope>NUCLEOTIDE SEQUENCE</scope>
    <source>
        <strain evidence="4">Prilba</strain>
    </source>
</reference>
<feature type="region of interest" description="Disordered" evidence="3">
    <location>
        <begin position="478"/>
        <end position="635"/>
    </location>
</feature>
<feature type="compositionally biased region" description="Low complexity" evidence="3">
    <location>
        <begin position="291"/>
        <end position="303"/>
    </location>
</feature>
<sequence>MFWRYSCPSSDSSITWPLKPPRSRFGFHNGSSIDSLLDKEDVSLEAILDEDDLLQECKAQNTRLIDYFQRSDVLQRLLGYVTGQIEGEDRGRFKYPYVATEVLCSEIWSIVETCLNNTDQLLVPFWETVLDRTPEDMKTRMTMASQFAKINAVFLSKKPAEMLKFIRAQRDIIERILQHIEMPSFADLLVRIIQLDEQPAGAGVLEWLSDEHLMTRLVGRLSPAHSPDMHAVVAELIKGIISMSAPSPAAGLSEGLQTGLASNRFARELASRENVQILVDHILYDFKDISPDPSSNSSPGGDEPSPPAPPNYDSATSSIVNSICMIIELIRQNNSDYFEPYLFHTLRNRLIHVQQQLSTRDPEEGRVALEGAMKEMVDRIGVVHLGPLLGLFCDHLHELKPYLQKPRSSDGHIPTTVGSITPLTFERYRICELYAELLHCSNMSLLNRPADYDYLYDSEGRLQGGLSALEELAQVITMGSGDEENRDNMDEGVDETEPALEFPVHGAPQDSSSLLDSDEDMSDDEGPGSFEDDPMEDITASGELKSADGGSKPKLSLASSHSRSPADAGASTASPEGGSPLGPATPGGSARPRRKGSNQSIGSEGSTIGRRSAGSRRSSKRLTLGDLSQSGPSVPVGERFKHRMLDDNILATILDLFFEFPWNNFLHSVVYDLIHQILTGRVDGGANRLLAISLFRDARLMERIVEGQKLNDVESAKPKGVRLGYMGHLTLISEDVITALDHFPPDLKQVIEEHAPQPAWDDYVRGRYKETRKKDTSLLGGGKPAVIASLARPAGQWKVDEEDSHPSAPTPAVKVDLQETKGEFRRATGSRPALGNTADFGAAPAADDDDDDFTSATHPTFAQYLAREMQRRDEFGGSSSSSDASDEEDGGWLAQSQFDIRLEHSEDTAGRPSVRERRPLSEAGVDSAFPPPPADSPFNDPFSTEDDDDDGFGPFSDSAAASRSDPFNLSSSFSDDIPEVSFDSFGDFGDFHSAGDGETTPTAGSWTFTSGSGHSSPSDTGDGSSDEKDTDAQIVRGA</sequence>
<dbReference type="PANTHER" id="PTHR12634:SF8">
    <property type="entry name" value="FIERY MOUNTAIN, ISOFORM D"/>
    <property type="match status" value="1"/>
</dbReference>
<dbReference type="GO" id="GO:0019888">
    <property type="term" value="F:protein phosphatase regulator activity"/>
    <property type="evidence" value="ECO:0007669"/>
    <property type="project" value="TreeGrafter"/>
</dbReference>
<dbReference type="GO" id="GO:0019903">
    <property type="term" value="F:protein phosphatase binding"/>
    <property type="evidence" value="ECO:0007669"/>
    <property type="project" value="InterPro"/>
</dbReference>
<dbReference type="Proteomes" id="UP000759537">
    <property type="component" value="Unassembled WGS sequence"/>
</dbReference>
<keyword evidence="2" id="KW-0131">Cell cycle</keyword>
<proteinExistence type="inferred from homology"/>
<dbReference type="InterPro" id="IPR007587">
    <property type="entry name" value="SAPS"/>
</dbReference>
<comment type="caution">
    <text evidence="4">The sequence shown here is derived from an EMBL/GenBank/DDBJ whole genome shotgun (WGS) entry which is preliminary data.</text>
</comment>
<dbReference type="AlphaFoldDB" id="A0A9P5T842"/>